<dbReference type="InterPro" id="IPR045851">
    <property type="entry name" value="AMP-bd_C_sf"/>
</dbReference>
<gene>
    <name evidence="2" type="ORF">Dpoa569_0003539</name>
</gene>
<evidence type="ECO:0000259" key="1">
    <source>
        <dbReference type="Pfam" id="PF00501"/>
    </source>
</evidence>
<dbReference type="Pfam" id="PF00501">
    <property type="entry name" value="AMP-binding"/>
    <property type="match status" value="1"/>
</dbReference>
<keyword evidence="2" id="KW-0436">Ligase</keyword>
<dbReference type="SUPFAM" id="SSF56801">
    <property type="entry name" value="Acetyl-CoA synthetase-like"/>
    <property type="match status" value="1"/>
</dbReference>
<dbReference type="EMBL" id="CP042220">
    <property type="protein sequence ID" value="QDX31500.1"/>
    <property type="molecule type" value="Genomic_DNA"/>
</dbReference>
<dbReference type="PROSITE" id="PS00455">
    <property type="entry name" value="AMP_BINDING"/>
    <property type="match status" value="1"/>
</dbReference>
<keyword evidence="3" id="KW-1185">Reference proteome</keyword>
<evidence type="ECO:0000313" key="2">
    <source>
        <dbReference type="EMBL" id="QDX31500.1"/>
    </source>
</evidence>
<dbReference type="InterPro" id="IPR000873">
    <property type="entry name" value="AMP-dep_synth/lig_dom"/>
</dbReference>
<dbReference type="KEGG" id="dic:Dpoa569_0003539"/>
<feature type="domain" description="AMP-dependent synthetase/ligase" evidence="1">
    <location>
        <begin position="21"/>
        <end position="365"/>
    </location>
</feature>
<dbReference type="RefSeq" id="WP_042868209.1">
    <property type="nucleotide sequence ID" value="NZ_CM001975.1"/>
</dbReference>
<proteinExistence type="predicted"/>
<dbReference type="PANTHER" id="PTHR45398:SF1">
    <property type="entry name" value="ENZYME, PUTATIVE (JCVI)-RELATED"/>
    <property type="match status" value="1"/>
</dbReference>
<protein>
    <submittedName>
        <fullName evidence="2">D-alanine--poly(Phosphoribitol) ligase</fullName>
    </submittedName>
</protein>
<dbReference type="Gene3D" id="3.30.300.30">
    <property type="match status" value="1"/>
</dbReference>
<dbReference type="OrthoDB" id="5817163at2"/>
<sequence length="517" mass="58208">MSSWSELIAIYRQFQNHDGNAWQCRGDSFNYVALFHRACDIALFIQTHQQESHRAFTPVLVYGHRSFDFLAAWWACLLCGCAVIPVEADNSRERLDRIANTTGANLLINTHDTAFRLKYADVASTSSIPTAIHRTDEVDTLIRRTEQAIAERSWHGLAYIMFSSGTTGEPKGIPITVDNLADFVRWIATDYPLNGPVTGNVRYCFDVSLFELWLAWSFRQPISILDYTELVNTRKLIAQHANIKLSCWVSTPSIVKLYLMDKTFNQQTLPYLNRFMFCGETLTKEIVASLWERFPDAQIINTYGPTECTVAVTAVRITPPMLKDSKSLPIGSARPGTAVYLERTDDATGYGEIVISGTSVGAGYLNAPPERAANFSLTSEGRTYRTGDIGTFDGRYFYFIGRHDKEVKIQGYRIDLHAIEHYLLSRSGISAVIVEPYCRKGTAESVQVFVAAADDIDFSLLAEDMREHFPTWSVPRYWYRIADIQLNNNGKLDRQAVKQIALESGCKYVSVPGKTSV</sequence>
<dbReference type="Gene3D" id="3.40.50.12780">
    <property type="entry name" value="N-terminal domain of ligase-like"/>
    <property type="match status" value="1"/>
</dbReference>
<dbReference type="InterPro" id="IPR042099">
    <property type="entry name" value="ANL_N_sf"/>
</dbReference>
<dbReference type="PANTHER" id="PTHR45398">
    <property type="match status" value="1"/>
</dbReference>
<organism evidence="2 3">
    <name type="scientific">Dickeya poaceiphila</name>
    <dbReference type="NCBI Taxonomy" id="568768"/>
    <lineage>
        <taxon>Bacteria</taxon>
        <taxon>Pseudomonadati</taxon>
        <taxon>Pseudomonadota</taxon>
        <taxon>Gammaproteobacteria</taxon>
        <taxon>Enterobacterales</taxon>
        <taxon>Pectobacteriaceae</taxon>
        <taxon>Dickeya</taxon>
    </lineage>
</organism>
<dbReference type="STRING" id="568768.GCA_000406125_00409"/>
<dbReference type="AlphaFoldDB" id="A0A5B8IJ46"/>
<dbReference type="InterPro" id="IPR020845">
    <property type="entry name" value="AMP-binding_CS"/>
</dbReference>
<dbReference type="GO" id="GO:0016874">
    <property type="term" value="F:ligase activity"/>
    <property type="evidence" value="ECO:0007669"/>
    <property type="project" value="UniProtKB-KW"/>
</dbReference>
<dbReference type="Proteomes" id="UP000320591">
    <property type="component" value="Chromosome"/>
</dbReference>
<evidence type="ECO:0000313" key="3">
    <source>
        <dbReference type="Proteomes" id="UP000320591"/>
    </source>
</evidence>
<name>A0A5B8IJ46_9GAMM</name>
<reference evidence="2 3" key="1">
    <citation type="journal article" date="2019" name="Environ. Microbiol.">
        <title>The phytopathogenic nature of Dickeya aquatica 174/2 and the dynamic early evolution of Dickeya pathogenicity.</title>
        <authorList>
            <person name="Duprey A."/>
            <person name="Taib N."/>
            <person name="Leonard S."/>
            <person name="Garin T."/>
            <person name="Flandrois J.P."/>
            <person name="Nasser W."/>
            <person name="Brochier-Armanet C."/>
            <person name="Reverchon S."/>
        </authorList>
    </citation>
    <scope>NUCLEOTIDE SEQUENCE [LARGE SCALE GENOMIC DNA]</scope>
    <source>
        <strain evidence="2 3">NCPPB 569</strain>
    </source>
</reference>
<accession>A0A5B8IJ46</accession>